<sequence length="127" mass="13983">AQLKESINLAETEEAELMQKNAPDIEMERSKGKLSMWRNILDSVASELSFEQITCAAVTAKGSTEFEAVGIAQQRAREIMAGISTSLGVSPITIVGNEILKFIEPEFQMPYSTMAEQITKSVEEQVI</sequence>
<evidence type="ECO:0000313" key="1">
    <source>
        <dbReference type="EMBL" id="EQD59344.1"/>
    </source>
</evidence>
<organism evidence="1">
    <name type="scientific">mine drainage metagenome</name>
    <dbReference type="NCBI Taxonomy" id="410659"/>
    <lineage>
        <taxon>unclassified sequences</taxon>
        <taxon>metagenomes</taxon>
        <taxon>ecological metagenomes</taxon>
    </lineage>
</organism>
<dbReference type="AlphaFoldDB" id="T1C232"/>
<accession>T1C232</accession>
<comment type="caution">
    <text evidence="1">The sequence shown here is derived from an EMBL/GenBank/DDBJ whole genome shotgun (WGS) entry which is preliminary data.</text>
</comment>
<feature type="non-terminal residue" evidence="1">
    <location>
        <position position="1"/>
    </location>
</feature>
<reference evidence="1" key="2">
    <citation type="journal article" date="2014" name="ISME J.">
        <title>Microbial stratification in low pH oxic and suboxic macroscopic growths along an acid mine drainage.</title>
        <authorList>
            <person name="Mendez-Garcia C."/>
            <person name="Mesa V."/>
            <person name="Sprenger R.R."/>
            <person name="Richter M."/>
            <person name="Diez M.S."/>
            <person name="Solano J."/>
            <person name="Bargiela R."/>
            <person name="Golyshina O.V."/>
            <person name="Manteca A."/>
            <person name="Ramos J.L."/>
            <person name="Gallego J.R."/>
            <person name="Llorente I."/>
            <person name="Martins Dos Santos V.A."/>
            <person name="Jensen O.N."/>
            <person name="Pelaez A.I."/>
            <person name="Sanchez J."/>
            <person name="Ferrer M."/>
        </authorList>
    </citation>
    <scope>NUCLEOTIDE SEQUENCE</scope>
</reference>
<reference evidence="1" key="1">
    <citation type="submission" date="2013-08" db="EMBL/GenBank/DDBJ databases">
        <authorList>
            <person name="Mendez C."/>
            <person name="Richter M."/>
            <person name="Ferrer M."/>
            <person name="Sanchez J."/>
        </authorList>
    </citation>
    <scope>NUCLEOTIDE SEQUENCE</scope>
</reference>
<dbReference type="EMBL" id="AUZY01005364">
    <property type="protein sequence ID" value="EQD59344.1"/>
    <property type="molecule type" value="Genomic_DNA"/>
</dbReference>
<gene>
    <name evidence="1" type="ORF">B1B_08247</name>
</gene>
<name>T1C232_9ZZZZ</name>
<protein>
    <submittedName>
        <fullName evidence="1">Uncharacterized protein</fullName>
    </submittedName>
</protein>
<proteinExistence type="predicted"/>